<dbReference type="CDD" id="cd01188">
    <property type="entry name" value="INT_RitA_C_like"/>
    <property type="match status" value="1"/>
</dbReference>
<gene>
    <name evidence="7" type="ORF">C5613_22000</name>
</gene>
<dbReference type="Gene3D" id="1.10.443.10">
    <property type="entry name" value="Intergrase catalytic core"/>
    <property type="match status" value="1"/>
</dbReference>
<dbReference type="Gene3D" id="1.10.150.130">
    <property type="match status" value="1"/>
</dbReference>
<dbReference type="Proteomes" id="UP000239290">
    <property type="component" value="Unassembled WGS sequence"/>
</dbReference>
<accession>A0A2S8J6Q7</accession>
<keyword evidence="1" id="KW-0229">DNA integration</keyword>
<evidence type="ECO:0000313" key="8">
    <source>
        <dbReference type="Proteomes" id="UP000239290"/>
    </source>
</evidence>
<dbReference type="AlphaFoldDB" id="A0A2S8J6Q7"/>
<evidence type="ECO:0000256" key="3">
    <source>
        <dbReference type="ARBA" id="ARBA00023172"/>
    </source>
</evidence>
<dbReference type="PROSITE" id="PS51898">
    <property type="entry name" value="TYR_RECOMBINASE"/>
    <property type="match status" value="1"/>
</dbReference>
<feature type="domain" description="Core-binding (CB)" evidence="6">
    <location>
        <begin position="19"/>
        <end position="104"/>
    </location>
</feature>
<evidence type="ECO:0000259" key="6">
    <source>
        <dbReference type="PROSITE" id="PS51900"/>
    </source>
</evidence>
<keyword evidence="2 4" id="KW-0238">DNA-binding</keyword>
<evidence type="ECO:0000256" key="4">
    <source>
        <dbReference type="PROSITE-ProRule" id="PRU01248"/>
    </source>
</evidence>
<evidence type="ECO:0000256" key="2">
    <source>
        <dbReference type="ARBA" id="ARBA00023125"/>
    </source>
</evidence>
<dbReference type="InterPro" id="IPR011010">
    <property type="entry name" value="DNA_brk_join_enz"/>
</dbReference>
<dbReference type="GO" id="GO:0006310">
    <property type="term" value="P:DNA recombination"/>
    <property type="evidence" value="ECO:0007669"/>
    <property type="project" value="UniProtKB-KW"/>
</dbReference>
<dbReference type="GO" id="GO:0015074">
    <property type="term" value="P:DNA integration"/>
    <property type="evidence" value="ECO:0007669"/>
    <property type="project" value="UniProtKB-KW"/>
</dbReference>
<dbReference type="InterPro" id="IPR044068">
    <property type="entry name" value="CB"/>
</dbReference>
<proteinExistence type="predicted"/>
<sequence>MYPIGSEDKEQMMSVRGEWTIEDALAAFDEHLRRARGVCPGTRENYARFAGAFLRKVFPGGRVEVGQICVRDVIDFIGAATRRYQPATVELAATALRSFFRFLRAAGLRADRLEDAVPMVPHRRTGLVRHLDPGCFEQLIASLESTSSRDLRDRAIILCVARLGLRAGEVTRLRLEDLDWGNAVVRVAARKTGHGALLPLTDEVGAALADYLQHGRPDTAARQVFVLHRLRVGAPISDSIVKRAVDNALRRAGIGAPIRGANLLRHSLATDLLAHGAGLTEIADVLGHRSLATTRIYAAVDVAALREIALPWPQVTS</sequence>
<organism evidence="7 8">
    <name type="scientific">Rhodococcus opacus</name>
    <name type="common">Nocardia opaca</name>
    <dbReference type="NCBI Taxonomy" id="37919"/>
    <lineage>
        <taxon>Bacteria</taxon>
        <taxon>Bacillati</taxon>
        <taxon>Actinomycetota</taxon>
        <taxon>Actinomycetes</taxon>
        <taxon>Mycobacteriales</taxon>
        <taxon>Nocardiaceae</taxon>
        <taxon>Rhodococcus</taxon>
    </lineage>
</organism>
<dbReference type="InterPro" id="IPR010998">
    <property type="entry name" value="Integrase_recombinase_N"/>
</dbReference>
<dbReference type="PANTHER" id="PTHR30349:SF90">
    <property type="entry name" value="TYROSINE RECOMBINASE XERD"/>
    <property type="match status" value="1"/>
</dbReference>
<comment type="caution">
    <text evidence="7">The sequence shown here is derived from an EMBL/GenBank/DDBJ whole genome shotgun (WGS) entry which is preliminary data.</text>
</comment>
<dbReference type="Pfam" id="PF00589">
    <property type="entry name" value="Phage_integrase"/>
    <property type="match status" value="1"/>
</dbReference>
<evidence type="ECO:0000256" key="1">
    <source>
        <dbReference type="ARBA" id="ARBA00022908"/>
    </source>
</evidence>
<dbReference type="GO" id="GO:0003677">
    <property type="term" value="F:DNA binding"/>
    <property type="evidence" value="ECO:0007669"/>
    <property type="project" value="UniProtKB-UniRule"/>
</dbReference>
<evidence type="ECO:0000259" key="5">
    <source>
        <dbReference type="PROSITE" id="PS51898"/>
    </source>
</evidence>
<dbReference type="InterPro" id="IPR013762">
    <property type="entry name" value="Integrase-like_cat_sf"/>
</dbReference>
<feature type="domain" description="Tyr recombinase" evidence="5">
    <location>
        <begin position="126"/>
        <end position="310"/>
    </location>
</feature>
<dbReference type="InterPro" id="IPR050090">
    <property type="entry name" value="Tyrosine_recombinase_XerCD"/>
</dbReference>
<dbReference type="Pfam" id="PF02899">
    <property type="entry name" value="Phage_int_SAM_1"/>
    <property type="match status" value="1"/>
</dbReference>
<dbReference type="PANTHER" id="PTHR30349">
    <property type="entry name" value="PHAGE INTEGRASE-RELATED"/>
    <property type="match status" value="1"/>
</dbReference>
<keyword evidence="3" id="KW-0233">DNA recombination</keyword>
<dbReference type="SUPFAM" id="SSF56349">
    <property type="entry name" value="DNA breaking-rejoining enzymes"/>
    <property type="match status" value="1"/>
</dbReference>
<dbReference type="PROSITE" id="PS51900">
    <property type="entry name" value="CB"/>
    <property type="match status" value="1"/>
</dbReference>
<reference evidence="8" key="1">
    <citation type="submission" date="2018-02" db="EMBL/GenBank/DDBJ databases">
        <title>Draft genome sequencing of Rhodococcus opacus KU647198.</title>
        <authorList>
            <person name="Zheng B.-X."/>
        </authorList>
    </citation>
    <scope>NUCLEOTIDE SEQUENCE [LARGE SCALE GENOMIC DNA]</scope>
    <source>
        <strain evidence="8">04-OD7</strain>
    </source>
</reference>
<evidence type="ECO:0000313" key="7">
    <source>
        <dbReference type="EMBL" id="PQP22751.1"/>
    </source>
</evidence>
<name>A0A2S8J6Q7_RHOOP</name>
<dbReference type="InterPro" id="IPR002104">
    <property type="entry name" value="Integrase_catalytic"/>
</dbReference>
<dbReference type="InterPro" id="IPR004107">
    <property type="entry name" value="Integrase_SAM-like_N"/>
</dbReference>
<dbReference type="EMBL" id="PUIO01000028">
    <property type="protein sequence ID" value="PQP22751.1"/>
    <property type="molecule type" value="Genomic_DNA"/>
</dbReference>
<protein>
    <submittedName>
        <fullName evidence="7">Integrase</fullName>
    </submittedName>
</protein>